<name>A0A918VCY7_9ACTN</name>
<reference evidence="1" key="2">
    <citation type="submission" date="2020-09" db="EMBL/GenBank/DDBJ databases">
        <authorList>
            <person name="Sun Q."/>
            <person name="Ohkuma M."/>
        </authorList>
    </citation>
    <scope>NUCLEOTIDE SEQUENCE</scope>
    <source>
        <strain evidence="1">JCM 5016</strain>
    </source>
</reference>
<evidence type="ECO:0000313" key="2">
    <source>
        <dbReference type="Proteomes" id="UP000623010"/>
    </source>
</evidence>
<organism evidence="1 2">
    <name type="scientific">Streptomyces echinoruber</name>
    <dbReference type="NCBI Taxonomy" id="68898"/>
    <lineage>
        <taxon>Bacteria</taxon>
        <taxon>Bacillati</taxon>
        <taxon>Actinomycetota</taxon>
        <taxon>Actinomycetes</taxon>
        <taxon>Kitasatosporales</taxon>
        <taxon>Streptomycetaceae</taxon>
        <taxon>Streptomyces</taxon>
    </lineage>
</organism>
<gene>
    <name evidence="1" type="ORF">GCM10010389_32930</name>
</gene>
<proteinExistence type="predicted"/>
<reference evidence="1" key="1">
    <citation type="journal article" date="2014" name="Int. J. Syst. Evol. Microbiol.">
        <title>Complete genome sequence of Corynebacterium casei LMG S-19264T (=DSM 44701T), isolated from a smear-ripened cheese.</title>
        <authorList>
            <consortium name="US DOE Joint Genome Institute (JGI-PGF)"/>
            <person name="Walter F."/>
            <person name="Albersmeier A."/>
            <person name="Kalinowski J."/>
            <person name="Ruckert C."/>
        </authorList>
    </citation>
    <scope>NUCLEOTIDE SEQUENCE</scope>
    <source>
        <strain evidence="1">JCM 5016</strain>
    </source>
</reference>
<dbReference type="Proteomes" id="UP000623010">
    <property type="component" value="Unassembled WGS sequence"/>
</dbReference>
<dbReference type="AlphaFoldDB" id="A0A918VCY7"/>
<protein>
    <submittedName>
        <fullName evidence="1">Uncharacterized protein</fullName>
    </submittedName>
</protein>
<dbReference type="EMBL" id="BMWH01000012">
    <property type="protein sequence ID" value="GGZ91829.1"/>
    <property type="molecule type" value="Genomic_DNA"/>
</dbReference>
<sequence length="64" mass="6506">MYEMCAGQEHPGGGLVWHVMAPDGGVTLCGQPLVEAADARAAESAGNCPRCMACVAELMSAAGR</sequence>
<dbReference type="RefSeq" id="WP_190058180.1">
    <property type="nucleotide sequence ID" value="NZ_BMWH01000012.1"/>
</dbReference>
<accession>A0A918VCY7</accession>
<evidence type="ECO:0000313" key="1">
    <source>
        <dbReference type="EMBL" id="GGZ91829.1"/>
    </source>
</evidence>
<comment type="caution">
    <text evidence="1">The sequence shown here is derived from an EMBL/GenBank/DDBJ whole genome shotgun (WGS) entry which is preliminary data.</text>
</comment>
<keyword evidence="2" id="KW-1185">Reference proteome</keyword>